<accession>A0A9D3ZUE9</accession>
<protein>
    <submittedName>
        <fullName evidence="1">Uncharacterized protein</fullName>
    </submittedName>
</protein>
<evidence type="ECO:0000313" key="1">
    <source>
        <dbReference type="EMBL" id="KAH1065139.1"/>
    </source>
</evidence>
<dbReference type="EMBL" id="JAIQCV010000009">
    <property type="protein sequence ID" value="KAH1065139.1"/>
    <property type="molecule type" value="Genomic_DNA"/>
</dbReference>
<comment type="caution">
    <text evidence="1">The sequence shown here is derived from an EMBL/GenBank/DDBJ whole genome shotgun (WGS) entry which is preliminary data.</text>
</comment>
<keyword evidence="2" id="KW-1185">Reference proteome</keyword>
<evidence type="ECO:0000313" key="2">
    <source>
        <dbReference type="Proteomes" id="UP000828251"/>
    </source>
</evidence>
<name>A0A9D3ZUE9_9ROSI</name>
<dbReference type="AlphaFoldDB" id="A0A9D3ZUE9"/>
<organism evidence="1 2">
    <name type="scientific">Gossypium stocksii</name>
    <dbReference type="NCBI Taxonomy" id="47602"/>
    <lineage>
        <taxon>Eukaryota</taxon>
        <taxon>Viridiplantae</taxon>
        <taxon>Streptophyta</taxon>
        <taxon>Embryophyta</taxon>
        <taxon>Tracheophyta</taxon>
        <taxon>Spermatophyta</taxon>
        <taxon>Magnoliopsida</taxon>
        <taxon>eudicotyledons</taxon>
        <taxon>Gunneridae</taxon>
        <taxon>Pentapetalae</taxon>
        <taxon>rosids</taxon>
        <taxon>malvids</taxon>
        <taxon>Malvales</taxon>
        <taxon>Malvaceae</taxon>
        <taxon>Malvoideae</taxon>
        <taxon>Gossypium</taxon>
    </lineage>
</organism>
<reference evidence="1 2" key="1">
    <citation type="journal article" date="2021" name="Plant Biotechnol. J.">
        <title>Multi-omics assisted identification of the key and species-specific regulatory components of drought-tolerant mechanisms in Gossypium stocksii.</title>
        <authorList>
            <person name="Yu D."/>
            <person name="Ke L."/>
            <person name="Zhang D."/>
            <person name="Wu Y."/>
            <person name="Sun Y."/>
            <person name="Mei J."/>
            <person name="Sun J."/>
            <person name="Sun Y."/>
        </authorList>
    </citation>
    <scope>NUCLEOTIDE SEQUENCE [LARGE SCALE GENOMIC DNA]</scope>
    <source>
        <strain evidence="2">cv. E1</strain>
        <tissue evidence="1">Leaf</tissue>
    </source>
</reference>
<proteinExistence type="predicted"/>
<dbReference type="Proteomes" id="UP000828251">
    <property type="component" value="Unassembled WGS sequence"/>
</dbReference>
<gene>
    <name evidence="1" type="ORF">J1N35_030126</name>
</gene>
<sequence length="114" mass="13254">MKTYHYNKICTQKQKIKPKLASQIKVSSLHVHQDSIFLTAPSSQLKEMALGVKYKNGYFLKVIKRNESPEISKLCGILMLGVVLQVPDNIHNTTNINVYMSAVHIVRMRRQWWR</sequence>